<dbReference type="Proteomes" id="UP000046395">
    <property type="component" value="Unassembled WGS sequence"/>
</dbReference>
<evidence type="ECO:0000313" key="4">
    <source>
        <dbReference type="WBParaSite" id="TMUE_2000008337.1"/>
    </source>
</evidence>
<organism evidence="2 3">
    <name type="scientific">Trichuris muris</name>
    <name type="common">Mouse whipworm</name>
    <dbReference type="NCBI Taxonomy" id="70415"/>
    <lineage>
        <taxon>Eukaryota</taxon>
        <taxon>Metazoa</taxon>
        <taxon>Ecdysozoa</taxon>
        <taxon>Nematoda</taxon>
        <taxon>Enoplea</taxon>
        <taxon>Dorylaimia</taxon>
        <taxon>Trichinellida</taxon>
        <taxon>Trichuridae</taxon>
        <taxon>Trichuris</taxon>
    </lineage>
</organism>
<evidence type="ECO:0000313" key="3">
    <source>
        <dbReference type="WBParaSite" id="TMUE_0000001081.1"/>
    </source>
</evidence>
<accession>A0A5S6Q1J2</accession>
<dbReference type="WBParaSite" id="TMUE_2000008337.1">
    <property type="protein sequence ID" value="TMUE_2000008337.1"/>
    <property type="gene ID" value="WBGene00300231"/>
</dbReference>
<protein>
    <submittedName>
        <fullName evidence="3 4">SCAN box domain-containing protein</fullName>
    </submittedName>
</protein>
<feature type="compositionally biased region" description="Low complexity" evidence="1">
    <location>
        <begin position="137"/>
        <end position="149"/>
    </location>
</feature>
<dbReference type="AlphaFoldDB" id="A0A5S6Q1J2"/>
<sequence>MFRKVLAKLPPAHFRMVKHIATRQPLPVECYDQLKACLSTRRALTPAERLRKLESLPAALGDLKPSELYRQLEVLYPEDVDREIIREIFLKRLPHSLSVLCREWLKEHTLAEVACRADAHCQPRPHVSVCTARRGRNSPPIASRSPSSRQKPSIRGVG</sequence>
<name>A0A5S6Q1J2_TRIMR</name>
<proteinExistence type="predicted"/>
<reference evidence="2" key="1">
    <citation type="submission" date="2013-11" db="EMBL/GenBank/DDBJ databases">
        <authorList>
            <person name="Aslett M."/>
        </authorList>
    </citation>
    <scope>NUCLEOTIDE SEQUENCE [LARGE SCALE GENOMIC DNA]</scope>
    <source>
        <strain evidence="2">Edinburgh</strain>
    </source>
</reference>
<evidence type="ECO:0000256" key="1">
    <source>
        <dbReference type="SAM" id="MobiDB-lite"/>
    </source>
</evidence>
<reference evidence="2" key="2">
    <citation type="submission" date="2014-03" db="EMBL/GenBank/DDBJ databases">
        <title>The whipworm genome and dual-species transcriptomics of an intimate host-pathogen interaction.</title>
        <authorList>
            <person name="Foth B.J."/>
            <person name="Tsai I.J."/>
            <person name="Reid A.J."/>
            <person name="Bancroft A.J."/>
            <person name="Nichol S."/>
            <person name="Tracey A."/>
            <person name="Holroyd N."/>
            <person name="Cotton J.A."/>
            <person name="Stanley E.J."/>
            <person name="Zarowiecki M."/>
            <person name="Liu J.Z."/>
            <person name="Huckvale T."/>
            <person name="Cooper P.J."/>
            <person name="Grencis R.K."/>
            <person name="Berriman M."/>
        </authorList>
    </citation>
    <scope>NUCLEOTIDE SEQUENCE [LARGE SCALE GENOMIC DNA]</scope>
    <source>
        <strain evidence="2">Edinburgh</strain>
    </source>
</reference>
<reference evidence="3 4" key="3">
    <citation type="submission" date="2019-12" db="UniProtKB">
        <authorList>
            <consortium name="WormBaseParasite"/>
        </authorList>
    </citation>
    <scope>IDENTIFICATION</scope>
</reference>
<feature type="region of interest" description="Disordered" evidence="1">
    <location>
        <begin position="132"/>
        <end position="158"/>
    </location>
</feature>
<dbReference type="STRING" id="70415.A0A5S6Q1J2"/>
<keyword evidence="2" id="KW-1185">Reference proteome</keyword>
<evidence type="ECO:0000313" key="2">
    <source>
        <dbReference type="Proteomes" id="UP000046395"/>
    </source>
</evidence>
<dbReference type="WBParaSite" id="TMUE_0000001081.1">
    <property type="protein sequence ID" value="TMUE_0000001081.1"/>
    <property type="gene ID" value="WBGene00296996"/>
</dbReference>